<keyword evidence="6" id="KW-0418">Kinase</keyword>
<evidence type="ECO:0000256" key="7">
    <source>
        <dbReference type="ARBA" id="ARBA00022840"/>
    </source>
</evidence>
<feature type="binding site" evidence="9">
    <location>
        <position position="133"/>
    </location>
    <ligand>
        <name>ATP</name>
        <dbReference type="ChEBI" id="CHEBI:30616"/>
    </ligand>
</feature>
<dbReference type="Pfam" id="PF00069">
    <property type="entry name" value="Pkinase"/>
    <property type="match status" value="1"/>
</dbReference>
<gene>
    <name evidence="12" type="ORF">B456_008G016700</name>
</gene>
<dbReference type="GO" id="GO:0004674">
    <property type="term" value="F:protein serine/threonine kinase activity"/>
    <property type="evidence" value="ECO:0007669"/>
    <property type="project" value="UniProtKB-KW"/>
</dbReference>
<keyword evidence="13" id="KW-1185">Reference proteome</keyword>
<evidence type="ECO:0000256" key="9">
    <source>
        <dbReference type="PROSITE-ProRule" id="PRU10141"/>
    </source>
</evidence>
<dbReference type="Proteomes" id="UP000032304">
    <property type="component" value="Chromosome 8"/>
</dbReference>
<dbReference type="OMA" id="MRSPNEM"/>
<keyword evidence="5 9" id="KW-0547">Nucleotide-binding</keyword>
<organism evidence="12 13">
    <name type="scientific">Gossypium raimondii</name>
    <name type="common">Peruvian cotton</name>
    <name type="synonym">Gossypium klotzschianum subsp. raimondii</name>
    <dbReference type="NCBI Taxonomy" id="29730"/>
    <lineage>
        <taxon>Eukaryota</taxon>
        <taxon>Viridiplantae</taxon>
        <taxon>Streptophyta</taxon>
        <taxon>Embryophyta</taxon>
        <taxon>Tracheophyta</taxon>
        <taxon>Spermatophyta</taxon>
        <taxon>Magnoliopsida</taxon>
        <taxon>eudicotyledons</taxon>
        <taxon>Gunneridae</taxon>
        <taxon>Pentapetalae</taxon>
        <taxon>rosids</taxon>
        <taxon>malvids</taxon>
        <taxon>Malvales</taxon>
        <taxon>Malvaceae</taxon>
        <taxon>Malvoideae</taxon>
        <taxon>Gossypium</taxon>
    </lineage>
</organism>
<evidence type="ECO:0000256" key="6">
    <source>
        <dbReference type="ARBA" id="ARBA00022777"/>
    </source>
</evidence>
<keyword evidence="7 9" id="KW-0067">ATP-binding</keyword>
<evidence type="ECO:0000256" key="5">
    <source>
        <dbReference type="ARBA" id="ARBA00022741"/>
    </source>
</evidence>
<dbReference type="CDD" id="cd05117">
    <property type="entry name" value="STKc_CAMK"/>
    <property type="match status" value="1"/>
</dbReference>
<dbReference type="GO" id="GO:0005524">
    <property type="term" value="F:ATP binding"/>
    <property type="evidence" value="ECO:0007669"/>
    <property type="project" value="UniProtKB-UniRule"/>
</dbReference>
<dbReference type="PROSITE" id="PS50011">
    <property type="entry name" value="PROTEIN_KINASE_DOM"/>
    <property type="match status" value="1"/>
</dbReference>
<keyword evidence="3 10" id="KW-0723">Serine/threonine-protein kinase</keyword>
<comment type="similarity">
    <text evidence="2">Belongs to the protein kinase superfamily. CAMK Ser/Thr protein kinase family. SNF1 subfamily.</text>
</comment>
<dbReference type="AlphaFoldDB" id="A0A0D2SSV9"/>
<dbReference type="PROSITE" id="PS00108">
    <property type="entry name" value="PROTEIN_KINASE_ST"/>
    <property type="match status" value="1"/>
</dbReference>
<evidence type="ECO:0000256" key="8">
    <source>
        <dbReference type="ARBA" id="ARBA00058225"/>
    </source>
</evidence>
<evidence type="ECO:0000256" key="1">
    <source>
        <dbReference type="ARBA" id="ARBA00005354"/>
    </source>
</evidence>
<evidence type="ECO:0000256" key="4">
    <source>
        <dbReference type="ARBA" id="ARBA00022679"/>
    </source>
</evidence>
<proteinExistence type="inferred from homology"/>
<dbReference type="FunFam" id="3.30.200.20:FF:000042">
    <property type="entry name" value="Aurora kinase A"/>
    <property type="match status" value="1"/>
</dbReference>
<protein>
    <recommendedName>
        <fullName evidence="11">Protein kinase domain-containing protein</fullName>
    </recommendedName>
</protein>
<keyword evidence="4" id="KW-0808">Transferase</keyword>
<dbReference type="InterPro" id="IPR011009">
    <property type="entry name" value="Kinase-like_dom_sf"/>
</dbReference>
<accession>A0A0D2SSV9</accession>
<comment type="function">
    <text evidence="8">CIPK serine-threonine protein kinases interact with CBL proteins. Binding of a CBL protein to the regulatory NAF domain of CIPK protein lead to the activation of the kinase in a calcium-dependent manner.</text>
</comment>
<dbReference type="InterPro" id="IPR008271">
    <property type="entry name" value="Ser/Thr_kinase_AS"/>
</dbReference>
<feature type="domain" description="Protein kinase" evidence="11">
    <location>
        <begin position="104"/>
        <end position="353"/>
    </location>
</feature>
<evidence type="ECO:0000256" key="10">
    <source>
        <dbReference type="RuleBase" id="RU000304"/>
    </source>
</evidence>
<evidence type="ECO:0000256" key="3">
    <source>
        <dbReference type="ARBA" id="ARBA00022527"/>
    </source>
</evidence>
<dbReference type="Gene3D" id="1.10.510.10">
    <property type="entry name" value="Transferase(Phosphotransferase) domain 1"/>
    <property type="match status" value="1"/>
</dbReference>
<dbReference type="SMART" id="SM00220">
    <property type="entry name" value="S_TKc"/>
    <property type="match status" value="1"/>
</dbReference>
<reference evidence="12 13" key="1">
    <citation type="journal article" date="2012" name="Nature">
        <title>Repeated polyploidization of Gossypium genomes and the evolution of spinnable cotton fibres.</title>
        <authorList>
            <person name="Paterson A.H."/>
            <person name="Wendel J.F."/>
            <person name="Gundlach H."/>
            <person name="Guo H."/>
            <person name="Jenkins J."/>
            <person name="Jin D."/>
            <person name="Llewellyn D."/>
            <person name="Showmaker K.C."/>
            <person name="Shu S."/>
            <person name="Udall J."/>
            <person name="Yoo M.J."/>
            <person name="Byers R."/>
            <person name="Chen W."/>
            <person name="Doron-Faigenboim A."/>
            <person name="Duke M.V."/>
            <person name="Gong L."/>
            <person name="Grimwood J."/>
            <person name="Grover C."/>
            <person name="Grupp K."/>
            <person name="Hu G."/>
            <person name="Lee T.H."/>
            <person name="Li J."/>
            <person name="Lin L."/>
            <person name="Liu T."/>
            <person name="Marler B.S."/>
            <person name="Page J.T."/>
            <person name="Roberts A.W."/>
            <person name="Romanel E."/>
            <person name="Sanders W.S."/>
            <person name="Szadkowski E."/>
            <person name="Tan X."/>
            <person name="Tang H."/>
            <person name="Xu C."/>
            <person name="Wang J."/>
            <person name="Wang Z."/>
            <person name="Zhang D."/>
            <person name="Zhang L."/>
            <person name="Ashrafi H."/>
            <person name="Bedon F."/>
            <person name="Bowers J.E."/>
            <person name="Brubaker C.L."/>
            <person name="Chee P.W."/>
            <person name="Das S."/>
            <person name="Gingle A.R."/>
            <person name="Haigler C.H."/>
            <person name="Harker D."/>
            <person name="Hoffmann L.V."/>
            <person name="Hovav R."/>
            <person name="Jones D.C."/>
            <person name="Lemke C."/>
            <person name="Mansoor S."/>
            <person name="ur Rahman M."/>
            <person name="Rainville L.N."/>
            <person name="Rambani A."/>
            <person name="Reddy U.K."/>
            <person name="Rong J.K."/>
            <person name="Saranga Y."/>
            <person name="Scheffler B.E."/>
            <person name="Scheffler J.A."/>
            <person name="Stelly D.M."/>
            <person name="Triplett B.A."/>
            <person name="Van Deynze A."/>
            <person name="Vaslin M.F."/>
            <person name="Waghmare V.N."/>
            <person name="Walford S.A."/>
            <person name="Wright R.J."/>
            <person name="Zaki E.A."/>
            <person name="Zhang T."/>
            <person name="Dennis E.S."/>
            <person name="Mayer K.F."/>
            <person name="Peterson D.G."/>
            <person name="Rokhsar D.S."/>
            <person name="Wang X."/>
            <person name="Schmutz J."/>
        </authorList>
    </citation>
    <scope>NUCLEOTIDE SEQUENCE [LARGE SCALE GENOMIC DNA]</scope>
</reference>
<evidence type="ECO:0000256" key="2">
    <source>
        <dbReference type="ARBA" id="ARBA00006234"/>
    </source>
</evidence>
<evidence type="ECO:0000313" key="13">
    <source>
        <dbReference type="Proteomes" id="UP000032304"/>
    </source>
</evidence>
<evidence type="ECO:0000259" key="11">
    <source>
        <dbReference type="PROSITE" id="PS50011"/>
    </source>
</evidence>
<dbReference type="SUPFAM" id="SSF56112">
    <property type="entry name" value="Protein kinase-like (PK-like)"/>
    <property type="match status" value="1"/>
</dbReference>
<evidence type="ECO:0000313" key="12">
    <source>
        <dbReference type="EMBL" id="KJB47144.1"/>
    </source>
</evidence>
<dbReference type="PROSITE" id="PS00107">
    <property type="entry name" value="PROTEIN_KINASE_ATP"/>
    <property type="match status" value="1"/>
</dbReference>
<dbReference type="InterPro" id="IPR000719">
    <property type="entry name" value="Prot_kinase_dom"/>
</dbReference>
<name>A0A0D2SSV9_GOSRA</name>
<dbReference type="PANTHER" id="PTHR24349">
    <property type="entry name" value="SERINE/THREONINE-PROTEIN KINASE"/>
    <property type="match status" value="1"/>
</dbReference>
<dbReference type="InterPro" id="IPR017441">
    <property type="entry name" value="Protein_kinase_ATP_BS"/>
</dbReference>
<dbReference type="Gramene" id="KJB47144">
    <property type="protein sequence ID" value="KJB47144"/>
    <property type="gene ID" value="B456_008G016700"/>
</dbReference>
<dbReference type="EMBL" id="CM001747">
    <property type="protein sequence ID" value="KJB47144.1"/>
    <property type="molecule type" value="Genomic_DNA"/>
</dbReference>
<comment type="similarity">
    <text evidence="1">Belongs to the protein kinase superfamily. CAMK Ser/Thr protein kinase family. CaMK subfamily.</text>
</comment>
<sequence>METLGKKRKGLEMLPSCRSSFSPITVVWPHLSLEDYSRQKRKCKEHEVLKVAVASVTRVVKGIAIAPPCGSASLEPPNRGLKRKIGCIEAATQFGRKKKIEQDYDLGATIGSGKFGSVVLCRSKVNGEEFACKTLRKGEDLVHQEVEIMQHLSGHPGIVTLKAVYEDLKSFFLVMELCSGGRLLDQMAKERRYSEYHAANILKELVLVIKYCHDMRVVHRDIKPENILLTATGQMKLADFGLAVRMSNGQSLTGVVGSPAYVAPEVLTGHYSEKVDIWSAGVLLHALLVSVLPFHGDSLDSVFEAIKNADLDFENGAWRSISQPARDLVARMLTRDVSVRLTADEVLGKHTVFSPLDYIRLYITG</sequence>
<dbReference type="FunFam" id="1.10.510.10:FF:000571">
    <property type="entry name" value="Maternal embryonic leucine zipper kinase"/>
    <property type="match status" value="1"/>
</dbReference>
<dbReference type="InterPro" id="IPR050205">
    <property type="entry name" value="CDPK_Ser/Thr_kinases"/>
</dbReference>